<dbReference type="EMBL" id="VCGU01000011">
    <property type="protein sequence ID" value="TRY67209.1"/>
    <property type="molecule type" value="Genomic_DNA"/>
</dbReference>
<feature type="region of interest" description="Disordered" evidence="1">
    <location>
        <begin position="243"/>
        <end position="284"/>
    </location>
</feature>
<dbReference type="PROSITE" id="PS50097">
    <property type="entry name" value="BTB"/>
    <property type="match status" value="1"/>
</dbReference>
<evidence type="ECO:0000313" key="4">
    <source>
        <dbReference type="Proteomes" id="UP000318571"/>
    </source>
</evidence>
<gene>
    <name evidence="3" type="ORF">TCAL_02910</name>
</gene>
<proteinExistence type="predicted"/>
<dbReference type="InterPro" id="IPR000210">
    <property type="entry name" value="BTB/POZ_dom"/>
</dbReference>
<dbReference type="Proteomes" id="UP000318571">
    <property type="component" value="Chromosome 4"/>
</dbReference>
<comment type="caution">
    <text evidence="3">The sequence shown here is derived from an EMBL/GenBank/DDBJ whole genome shotgun (WGS) entry which is preliminary data.</text>
</comment>
<dbReference type="Pfam" id="PF00651">
    <property type="entry name" value="BTB"/>
    <property type="match status" value="1"/>
</dbReference>
<reference evidence="3 4" key="1">
    <citation type="journal article" date="2018" name="Nat. Ecol. Evol.">
        <title>Genomic signatures of mitonuclear coevolution across populations of Tigriopus californicus.</title>
        <authorList>
            <person name="Barreto F.S."/>
            <person name="Watson E.T."/>
            <person name="Lima T.G."/>
            <person name="Willett C.S."/>
            <person name="Edmands S."/>
            <person name="Li W."/>
            <person name="Burton R.S."/>
        </authorList>
    </citation>
    <scope>NUCLEOTIDE SEQUENCE [LARGE SCALE GENOMIC DNA]</scope>
    <source>
        <strain evidence="3 4">San Diego</strain>
    </source>
</reference>
<dbReference type="STRING" id="6832.A0A553NP42"/>
<dbReference type="AlphaFoldDB" id="A0A553NP42"/>
<dbReference type="Gene3D" id="3.30.710.10">
    <property type="entry name" value="Potassium Channel Kv1.1, Chain A"/>
    <property type="match status" value="1"/>
</dbReference>
<dbReference type="InterPro" id="IPR011333">
    <property type="entry name" value="SKP1/BTB/POZ_sf"/>
</dbReference>
<feature type="domain" description="BTB" evidence="2">
    <location>
        <begin position="59"/>
        <end position="125"/>
    </location>
</feature>
<dbReference type="OrthoDB" id="6482909at2759"/>
<name>A0A553NP42_TIGCA</name>
<accession>A0A553NP42</accession>
<feature type="region of interest" description="Disordered" evidence="1">
    <location>
        <begin position="170"/>
        <end position="227"/>
    </location>
</feature>
<organism evidence="3 4">
    <name type="scientific">Tigriopus californicus</name>
    <name type="common">Marine copepod</name>
    <dbReference type="NCBI Taxonomy" id="6832"/>
    <lineage>
        <taxon>Eukaryota</taxon>
        <taxon>Metazoa</taxon>
        <taxon>Ecdysozoa</taxon>
        <taxon>Arthropoda</taxon>
        <taxon>Crustacea</taxon>
        <taxon>Multicrustacea</taxon>
        <taxon>Hexanauplia</taxon>
        <taxon>Copepoda</taxon>
        <taxon>Harpacticoida</taxon>
        <taxon>Harpacticidae</taxon>
        <taxon>Tigriopus</taxon>
    </lineage>
</organism>
<keyword evidence="4" id="KW-1185">Reference proteome</keyword>
<evidence type="ECO:0000313" key="3">
    <source>
        <dbReference type="EMBL" id="TRY67209.1"/>
    </source>
</evidence>
<dbReference type="SMART" id="SM00225">
    <property type="entry name" value="BTB"/>
    <property type="match status" value="1"/>
</dbReference>
<evidence type="ECO:0000259" key="2">
    <source>
        <dbReference type="PROSITE" id="PS50097"/>
    </source>
</evidence>
<evidence type="ECO:0000256" key="1">
    <source>
        <dbReference type="SAM" id="MobiDB-lite"/>
    </source>
</evidence>
<protein>
    <recommendedName>
        <fullName evidence="2">BTB domain-containing protein</fullName>
    </recommendedName>
</protein>
<feature type="compositionally biased region" description="Low complexity" evidence="1">
    <location>
        <begin position="183"/>
        <end position="202"/>
    </location>
</feature>
<sequence>MLCTPDDSPHAPSVLAPSSASSSASAAVPAPAQRMMSFAGFQAYLCTVARLCRETEKYTDVRVECSDGVLHAHRLVLGSASPFLRALFLDHPPGLDVHLMIPTMRKAVVATLLEFLYTGKMVLARSHTHDLQQLVHILQIDPENVRIDTPSPDPKETKLVQAKITAIKGGVRVVPPAPPPPTTRSESSGGTSAALGSTETSGRPQRTTTKRKISNDPTPTADHALPKVKELKIILPHPNSLMQSLKKTSSNPATNNGKTLRRRSTRRRPAQAPPTSTDLPMDAKDTTLDSTPTGFHDMSNVHTWVCALCSQFDPVLPPGVESGPSSETEWVGCDCDRWYHKYCTHLPSIDDSFECSQVNLTCLPMKET</sequence>
<feature type="compositionally biased region" description="Basic residues" evidence="1">
    <location>
        <begin position="259"/>
        <end position="269"/>
    </location>
</feature>
<dbReference type="SUPFAM" id="SSF54695">
    <property type="entry name" value="POZ domain"/>
    <property type="match status" value="1"/>
</dbReference>
<feature type="compositionally biased region" description="Polar residues" evidence="1">
    <location>
        <begin position="243"/>
        <end position="258"/>
    </location>
</feature>